<evidence type="ECO:0000256" key="1">
    <source>
        <dbReference type="SAM" id="Phobius"/>
    </source>
</evidence>
<keyword evidence="1" id="KW-0472">Membrane</keyword>
<evidence type="ECO:0000313" key="2">
    <source>
        <dbReference type="EMBL" id="CUG90003.1"/>
    </source>
</evidence>
<proteinExistence type="predicted"/>
<dbReference type="Proteomes" id="UP000051952">
    <property type="component" value="Unassembled WGS sequence"/>
</dbReference>
<accession>A0A0S4JI75</accession>
<name>A0A0S4JI75_BODSA</name>
<feature type="transmembrane region" description="Helical" evidence="1">
    <location>
        <begin position="51"/>
        <end position="79"/>
    </location>
</feature>
<keyword evidence="1" id="KW-0812">Transmembrane</keyword>
<sequence>MRRVVVVSGLCFAAQNHQLHVATRALRLPRQLSRGTSTAAFDGWMKRTITALYGAHLFINVVKGMAAVGAVLAGLYYLYLVQRRFDQSFEWMNGTTRAMGEAYDASSEAIRNTASSAHSTFLQGMDATKDTISAYGWSPTSAALSCSSASQFSTTATEMASSASTAAASAASATYGAMMDILSPPRA</sequence>
<protein>
    <submittedName>
        <fullName evidence="2">Membrane-associated protein, putative</fullName>
    </submittedName>
</protein>
<organism evidence="2 3">
    <name type="scientific">Bodo saltans</name>
    <name type="common">Flagellated protozoan</name>
    <dbReference type="NCBI Taxonomy" id="75058"/>
    <lineage>
        <taxon>Eukaryota</taxon>
        <taxon>Discoba</taxon>
        <taxon>Euglenozoa</taxon>
        <taxon>Kinetoplastea</taxon>
        <taxon>Metakinetoplastina</taxon>
        <taxon>Eubodonida</taxon>
        <taxon>Bodonidae</taxon>
        <taxon>Bodo</taxon>
    </lineage>
</organism>
<keyword evidence="1" id="KW-1133">Transmembrane helix</keyword>
<dbReference type="AlphaFoldDB" id="A0A0S4JI75"/>
<gene>
    <name evidence="2" type="ORF">BSAL_24515</name>
</gene>
<evidence type="ECO:0000313" key="3">
    <source>
        <dbReference type="Proteomes" id="UP000051952"/>
    </source>
</evidence>
<keyword evidence="3" id="KW-1185">Reference proteome</keyword>
<dbReference type="EMBL" id="CYKH01001783">
    <property type="protein sequence ID" value="CUG90003.1"/>
    <property type="molecule type" value="Genomic_DNA"/>
</dbReference>
<dbReference type="VEuPathDB" id="TriTrypDB:BSAL_24515"/>
<reference evidence="3" key="1">
    <citation type="submission" date="2015-09" db="EMBL/GenBank/DDBJ databases">
        <authorList>
            <consortium name="Pathogen Informatics"/>
        </authorList>
    </citation>
    <scope>NUCLEOTIDE SEQUENCE [LARGE SCALE GENOMIC DNA]</scope>
    <source>
        <strain evidence="3">Lake Konstanz</strain>
    </source>
</reference>